<evidence type="ECO:0000313" key="4">
    <source>
        <dbReference type="Proteomes" id="UP000730481"/>
    </source>
</evidence>
<feature type="region of interest" description="Disordered" evidence="1">
    <location>
        <begin position="1"/>
        <end position="21"/>
    </location>
</feature>
<dbReference type="Proteomes" id="UP000730481">
    <property type="component" value="Unassembled WGS sequence"/>
</dbReference>
<accession>A0A9P5AIC0</accession>
<evidence type="ECO:0000256" key="2">
    <source>
        <dbReference type="SAM" id="Phobius"/>
    </source>
</evidence>
<dbReference type="OrthoDB" id="5017649at2759"/>
<dbReference type="AlphaFoldDB" id="A0A9P5AIC0"/>
<feature type="transmembrane region" description="Helical" evidence="2">
    <location>
        <begin position="29"/>
        <end position="53"/>
    </location>
</feature>
<reference evidence="3" key="2">
    <citation type="submission" date="2020-02" db="EMBL/GenBank/DDBJ databases">
        <title>Identification and distribution of gene clusters putatively required for synthesis of sphingolipid metabolism inhibitors in phylogenetically diverse species of the filamentous fungus Fusarium.</title>
        <authorList>
            <person name="Kim H.-S."/>
            <person name="Busman M."/>
            <person name="Brown D.W."/>
            <person name="Divon H."/>
            <person name="Uhlig S."/>
            <person name="Proctor R.H."/>
        </authorList>
    </citation>
    <scope>NUCLEOTIDE SEQUENCE</scope>
    <source>
        <strain evidence="3">NRRL 25174</strain>
    </source>
</reference>
<sequence>MADKSTTAPQTSTTTTMTAEKQSSSFLKVIAFFDLIVKLAATGALIGILIMLVQFNNNFKKLFNGDRSLPVRLSDAAPLQVRPAYGSYFDVQMTNNANNPVWFKVDN</sequence>
<proteinExistence type="predicted"/>
<keyword evidence="2" id="KW-1133">Transmembrane helix</keyword>
<comment type="caution">
    <text evidence="3">The sequence shown here is derived from an EMBL/GenBank/DDBJ whole genome shotgun (WGS) entry which is preliminary data.</text>
</comment>
<protein>
    <submittedName>
        <fullName evidence="3">Uncharacterized protein</fullName>
    </submittedName>
</protein>
<evidence type="ECO:0000313" key="3">
    <source>
        <dbReference type="EMBL" id="KAF4339227.1"/>
    </source>
</evidence>
<evidence type="ECO:0000256" key="1">
    <source>
        <dbReference type="SAM" id="MobiDB-lite"/>
    </source>
</evidence>
<keyword evidence="2" id="KW-0472">Membrane</keyword>
<gene>
    <name evidence="3" type="ORF">FBEOM_6847</name>
</gene>
<name>A0A9P5AIC0_9HYPO</name>
<organism evidence="3 4">
    <name type="scientific">Fusarium beomiforme</name>
    <dbReference type="NCBI Taxonomy" id="44412"/>
    <lineage>
        <taxon>Eukaryota</taxon>
        <taxon>Fungi</taxon>
        <taxon>Dikarya</taxon>
        <taxon>Ascomycota</taxon>
        <taxon>Pezizomycotina</taxon>
        <taxon>Sordariomycetes</taxon>
        <taxon>Hypocreomycetidae</taxon>
        <taxon>Hypocreales</taxon>
        <taxon>Nectriaceae</taxon>
        <taxon>Fusarium</taxon>
        <taxon>Fusarium burgessii species complex</taxon>
    </lineage>
</organism>
<keyword evidence="4" id="KW-1185">Reference proteome</keyword>
<keyword evidence="2" id="KW-0812">Transmembrane</keyword>
<feature type="compositionally biased region" description="Low complexity" evidence="1">
    <location>
        <begin position="1"/>
        <end position="18"/>
    </location>
</feature>
<reference evidence="3" key="1">
    <citation type="journal article" date="2017" name="Mycologia">
        <title>Fusarium algeriense, sp. nov., a novel toxigenic crown rot pathogen of durum wheat from Algeria is nested in the Fusarium burgessii species complex.</title>
        <authorList>
            <person name="Laraba I."/>
            <person name="Keddad A."/>
            <person name="Boureghda H."/>
            <person name="Abdallah N."/>
            <person name="Vaughan M.M."/>
            <person name="Proctor R.H."/>
            <person name="Busman M."/>
            <person name="O'Donnell K."/>
        </authorList>
    </citation>
    <scope>NUCLEOTIDE SEQUENCE</scope>
    <source>
        <strain evidence="3">NRRL 25174</strain>
    </source>
</reference>
<dbReference type="EMBL" id="PVQB02000291">
    <property type="protein sequence ID" value="KAF4339227.1"/>
    <property type="molecule type" value="Genomic_DNA"/>
</dbReference>